<feature type="transmembrane region" description="Helical" evidence="1">
    <location>
        <begin position="57"/>
        <end position="86"/>
    </location>
</feature>
<keyword evidence="1" id="KW-1133">Transmembrane helix</keyword>
<evidence type="ECO:0000313" key="2">
    <source>
        <dbReference type="EMBL" id="RXW13604.1"/>
    </source>
</evidence>
<proteinExistence type="predicted"/>
<protein>
    <submittedName>
        <fullName evidence="2">Uncharacterized protein</fullName>
    </submittedName>
</protein>
<dbReference type="Proteomes" id="UP000290288">
    <property type="component" value="Unassembled WGS sequence"/>
</dbReference>
<evidence type="ECO:0000256" key="1">
    <source>
        <dbReference type="SAM" id="Phobius"/>
    </source>
</evidence>
<feature type="transmembrane region" description="Helical" evidence="1">
    <location>
        <begin position="106"/>
        <end position="127"/>
    </location>
</feature>
<reference evidence="2 3" key="1">
    <citation type="submission" date="2019-01" db="EMBL/GenBank/DDBJ databases">
        <title>Draft genome sequence of Psathyrella aberdarensis IHI B618.</title>
        <authorList>
            <person name="Buettner E."/>
            <person name="Kellner H."/>
        </authorList>
    </citation>
    <scope>NUCLEOTIDE SEQUENCE [LARGE SCALE GENOMIC DNA]</scope>
    <source>
        <strain evidence="2 3">IHI B618</strain>
    </source>
</reference>
<dbReference type="AlphaFoldDB" id="A0A4Q2D5H0"/>
<feature type="transmembrane region" description="Helical" evidence="1">
    <location>
        <begin position="20"/>
        <end position="45"/>
    </location>
</feature>
<dbReference type="EMBL" id="SDEE01000873">
    <property type="protein sequence ID" value="RXW13604.1"/>
    <property type="molecule type" value="Genomic_DNA"/>
</dbReference>
<comment type="caution">
    <text evidence="2">The sequence shown here is derived from an EMBL/GenBank/DDBJ whole genome shotgun (WGS) entry which is preliminary data.</text>
</comment>
<dbReference type="OrthoDB" id="3101512at2759"/>
<evidence type="ECO:0000313" key="3">
    <source>
        <dbReference type="Proteomes" id="UP000290288"/>
    </source>
</evidence>
<gene>
    <name evidence="2" type="ORF">EST38_g12252</name>
</gene>
<keyword evidence="1" id="KW-0472">Membrane</keyword>
<organism evidence="2 3">
    <name type="scientific">Candolleomyces aberdarensis</name>
    <dbReference type="NCBI Taxonomy" id="2316362"/>
    <lineage>
        <taxon>Eukaryota</taxon>
        <taxon>Fungi</taxon>
        <taxon>Dikarya</taxon>
        <taxon>Basidiomycota</taxon>
        <taxon>Agaricomycotina</taxon>
        <taxon>Agaricomycetes</taxon>
        <taxon>Agaricomycetidae</taxon>
        <taxon>Agaricales</taxon>
        <taxon>Agaricineae</taxon>
        <taxon>Psathyrellaceae</taxon>
        <taxon>Candolleomyces</taxon>
    </lineage>
</organism>
<name>A0A4Q2D5H0_9AGAR</name>
<keyword evidence="3" id="KW-1185">Reference proteome</keyword>
<accession>A0A4Q2D5H0</accession>
<keyword evidence="1" id="KW-0812">Transmembrane</keyword>
<sequence length="140" mass="15591">MSDAQEINYDYLGHVSARGWYANSSVTLVEVGIHLFMAIYGLSVFLETPKHFRKGRLPYIVVSFIITILTALSASLDGVWIFQHLFQATSGESFYDALLADDDSSWGRVLSLVAFTVVIFIGDALLVRQRSLSVITNLQI</sequence>